<evidence type="ECO:0000313" key="3">
    <source>
        <dbReference type="Proteomes" id="UP000005038"/>
    </source>
</evidence>
<evidence type="ECO:0000259" key="1">
    <source>
        <dbReference type="Pfam" id="PF07110"/>
    </source>
</evidence>
<dbReference type="NCBIfam" id="TIGR02118">
    <property type="entry name" value="EthD family reductase"/>
    <property type="match status" value="1"/>
</dbReference>
<dbReference type="AlphaFoldDB" id="H5TKN9"/>
<evidence type="ECO:0000313" key="2">
    <source>
        <dbReference type="EMBL" id="GAB34047.1"/>
    </source>
</evidence>
<keyword evidence="3" id="KW-1185">Reference proteome</keyword>
<dbReference type="OrthoDB" id="5294870at2"/>
<dbReference type="RefSeq" id="WP_007238288.1">
    <property type="nucleotide sequence ID" value="NZ_BAFB01000091.1"/>
</dbReference>
<dbReference type="SUPFAM" id="SSF54909">
    <property type="entry name" value="Dimeric alpha+beta barrel"/>
    <property type="match status" value="1"/>
</dbReference>
<dbReference type="Gene3D" id="3.30.70.100">
    <property type="match status" value="1"/>
</dbReference>
<dbReference type="Proteomes" id="UP000005038">
    <property type="component" value="Unassembled WGS sequence"/>
</dbReference>
<dbReference type="InterPro" id="IPR009799">
    <property type="entry name" value="EthD_dom"/>
</dbReference>
<sequence>MTVRVAVCYGAPTDPAAFDDYYRRVHIPLARKIPGLSGFTWGKAASLDGSEPPYYAIASLYFPDADTMRAGLASEEMRVAGADVQNFATGGATMFTHDEESVLGD</sequence>
<dbReference type="EMBL" id="BAFB01000091">
    <property type="protein sequence ID" value="GAB34047.1"/>
    <property type="molecule type" value="Genomic_DNA"/>
</dbReference>
<dbReference type="PANTHER" id="PTHR40260">
    <property type="entry name" value="BLR8190 PROTEIN"/>
    <property type="match status" value="1"/>
</dbReference>
<dbReference type="STRING" id="1108044.GOOTI_091_00430"/>
<name>H5TKN9_GORO1</name>
<organism evidence="2 3">
    <name type="scientific">Gordonia otitidis (strain DSM 44809 / CCUG 52243 / JCM 12355 / NBRC 100426 / IFM 10032)</name>
    <dbReference type="NCBI Taxonomy" id="1108044"/>
    <lineage>
        <taxon>Bacteria</taxon>
        <taxon>Bacillati</taxon>
        <taxon>Actinomycetota</taxon>
        <taxon>Actinomycetes</taxon>
        <taxon>Mycobacteriales</taxon>
        <taxon>Gordoniaceae</taxon>
        <taxon>Gordonia</taxon>
    </lineage>
</organism>
<reference evidence="2" key="1">
    <citation type="submission" date="2012-02" db="EMBL/GenBank/DDBJ databases">
        <title>Whole genome shotgun sequence of Gordonia otitidis NBRC 100426.</title>
        <authorList>
            <person name="Yoshida I."/>
            <person name="Hosoyama A."/>
            <person name="Tsuchikane K."/>
            <person name="Katsumata H."/>
            <person name="Yamazaki S."/>
            <person name="Fujita N."/>
        </authorList>
    </citation>
    <scope>NUCLEOTIDE SEQUENCE [LARGE SCALE GENOMIC DNA]</scope>
    <source>
        <strain evidence="2">NBRC 100426</strain>
    </source>
</reference>
<proteinExistence type="predicted"/>
<dbReference type="InterPro" id="IPR011008">
    <property type="entry name" value="Dimeric_a/b-barrel"/>
</dbReference>
<dbReference type="PANTHER" id="PTHR40260:SF2">
    <property type="entry name" value="BLR8190 PROTEIN"/>
    <property type="match status" value="1"/>
</dbReference>
<comment type="caution">
    <text evidence="2">The sequence shown here is derived from an EMBL/GenBank/DDBJ whole genome shotgun (WGS) entry which is preliminary data.</text>
</comment>
<feature type="domain" description="EthD" evidence="1">
    <location>
        <begin position="12"/>
        <end position="89"/>
    </location>
</feature>
<protein>
    <recommendedName>
        <fullName evidence="1">EthD domain-containing protein</fullName>
    </recommendedName>
</protein>
<accession>H5TKN9</accession>
<dbReference type="GO" id="GO:0016491">
    <property type="term" value="F:oxidoreductase activity"/>
    <property type="evidence" value="ECO:0007669"/>
    <property type="project" value="InterPro"/>
</dbReference>
<gene>
    <name evidence="2" type="ORF">GOOTI_091_00430</name>
</gene>
<dbReference type="Pfam" id="PF07110">
    <property type="entry name" value="EthD"/>
    <property type="match status" value="1"/>
</dbReference>